<dbReference type="Pfam" id="PF01734">
    <property type="entry name" value="Patatin"/>
    <property type="match status" value="1"/>
</dbReference>
<proteinExistence type="predicted"/>
<dbReference type="Gene3D" id="3.40.1090.10">
    <property type="entry name" value="Cytosolic phospholipase A2 catalytic domain"/>
    <property type="match status" value="2"/>
</dbReference>
<feature type="transmembrane region" description="Helical" evidence="6">
    <location>
        <begin position="191"/>
        <end position="217"/>
    </location>
</feature>
<dbReference type="GO" id="GO:0016042">
    <property type="term" value="P:lipid catabolic process"/>
    <property type="evidence" value="ECO:0007669"/>
    <property type="project" value="UniProtKB-UniRule"/>
</dbReference>
<dbReference type="SUPFAM" id="SSF52151">
    <property type="entry name" value="FabD/lysophospholipase-like"/>
    <property type="match status" value="1"/>
</dbReference>
<comment type="caution">
    <text evidence="4">Lacks conserved residue(s) required for the propagation of feature annotation.</text>
</comment>
<evidence type="ECO:0000256" key="3">
    <source>
        <dbReference type="ARBA" id="ARBA00023098"/>
    </source>
</evidence>
<reference evidence="8" key="1">
    <citation type="submission" date="2021-01" db="EMBL/GenBank/DDBJ databases">
        <authorList>
            <person name="Corre E."/>
            <person name="Pelletier E."/>
            <person name="Niang G."/>
            <person name="Scheremetjew M."/>
            <person name="Finn R."/>
            <person name="Kale V."/>
            <person name="Holt S."/>
            <person name="Cochrane G."/>
            <person name="Meng A."/>
            <person name="Brown T."/>
            <person name="Cohen L."/>
        </authorList>
    </citation>
    <scope>NUCLEOTIDE SEQUENCE</scope>
    <source>
        <strain evidence="8">308</strain>
    </source>
</reference>
<dbReference type="GO" id="GO:0052689">
    <property type="term" value="F:carboxylic ester hydrolase activity"/>
    <property type="evidence" value="ECO:0007669"/>
    <property type="project" value="UniProtKB-ARBA"/>
</dbReference>
<accession>A0A7S1B402</accession>
<feature type="compositionally biased region" description="Polar residues" evidence="5">
    <location>
        <begin position="72"/>
        <end position="84"/>
    </location>
</feature>
<gene>
    <name evidence="8" type="ORF">CHYS00102_LOCUS892</name>
</gene>
<feature type="short sequence motif" description="GXSXG" evidence="4">
    <location>
        <begin position="656"/>
        <end position="660"/>
    </location>
</feature>
<keyword evidence="3 4" id="KW-0443">Lipid metabolism</keyword>
<dbReference type="InterPro" id="IPR002641">
    <property type="entry name" value="PNPLA_dom"/>
</dbReference>
<dbReference type="PROSITE" id="PS51635">
    <property type="entry name" value="PNPLA"/>
    <property type="match status" value="1"/>
</dbReference>
<evidence type="ECO:0000259" key="7">
    <source>
        <dbReference type="PROSITE" id="PS51635"/>
    </source>
</evidence>
<evidence type="ECO:0000256" key="2">
    <source>
        <dbReference type="ARBA" id="ARBA00022963"/>
    </source>
</evidence>
<name>A0A7S1B402_9STRA</name>
<feature type="region of interest" description="Disordered" evidence="5">
    <location>
        <begin position="331"/>
        <end position="395"/>
    </location>
</feature>
<protein>
    <recommendedName>
        <fullName evidence="7">PNPLA domain-containing protein</fullName>
    </recommendedName>
</protein>
<evidence type="ECO:0000313" key="8">
    <source>
        <dbReference type="EMBL" id="CAD8873733.1"/>
    </source>
</evidence>
<feature type="compositionally biased region" description="Acidic residues" evidence="5">
    <location>
        <begin position="1056"/>
        <end position="1070"/>
    </location>
</feature>
<feature type="compositionally biased region" description="Basic residues" evidence="5">
    <location>
        <begin position="340"/>
        <end position="351"/>
    </location>
</feature>
<keyword evidence="6" id="KW-0812">Transmembrane</keyword>
<dbReference type="InterPro" id="IPR050301">
    <property type="entry name" value="NTE"/>
</dbReference>
<evidence type="ECO:0000256" key="4">
    <source>
        <dbReference type="PROSITE-ProRule" id="PRU01161"/>
    </source>
</evidence>
<feature type="compositionally biased region" description="Polar residues" evidence="5">
    <location>
        <begin position="275"/>
        <end position="298"/>
    </location>
</feature>
<keyword evidence="2 4" id="KW-0442">Lipid degradation</keyword>
<evidence type="ECO:0000256" key="1">
    <source>
        <dbReference type="ARBA" id="ARBA00022801"/>
    </source>
</evidence>
<organism evidence="8">
    <name type="scientific">Corethron hystrix</name>
    <dbReference type="NCBI Taxonomy" id="216773"/>
    <lineage>
        <taxon>Eukaryota</taxon>
        <taxon>Sar</taxon>
        <taxon>Stramenopiles</taxon>
        <taxon>Ochrophyta</taxon>
        <taxon>Bacillariophyta</taxon>
        <taxon>Coscinodiscophyceae</taxon>
        <taxon>Corethrophycidae</taxon>
        <taxon>Corethrales</taxon>
        <taxon>Corethraceae</taxon>
        <taxon>Corethron</taxon>
    </lineage>
</organism>
<feature type="active site" description="Proton acceptor" evidence="4">
    <location>
        <position position="819"/>
    </location>
</feature>
<dbReference type="PANTHER" id="PTHR14226:SF10">
    <property type="entry name" value="TRIACYLGLYCEROL LIPASE 4-RELATED"/>
    <property type="match status" value="1"/>
</dbReference>
<dbReference type="AlphaFoldDB" id="A0A7S1B402"/>
<feature type="region of interest" description="Disordered" evidence="5">
    <location>
        <begin position="267"/>
        <end position="298"/>
    </location>
</feature>
<feature type="transmembrane region" description="Helical" evidence="6">
    <location>
        <begin position="21"/>
        <end position="39"/>
    </location>
</feature>
<dbReference type="EMBL" id="HBFR01001404">
    <property type="protein sequence ID" value="CAD8873733.1"/>
    <property type="molecule type" value="Transcribed_RNA"/>
</dbReference>
<keyword evidence="1 4" id="KW-0378">Hydrolase</keyword>
<dbReference type="PANTHER" id="PTHR14226">
    <property type="entry name" value="NEUROPATHY TARGET ESTERASE/SWISS CHEESE D.MELANOGASTER"/>
    <property type="match status" value="1"/>
</dbReference>
<feature type="region of interest" description="Disordered" evidence="5">
    <location>
        <begin position="71"/>
        <end position="98"/>
    </location>
</feature>
<keyword evidence="6" id="KW-1133">Transmembrane helix</keyword>
<dbReference type="InterPro" id="IPR016035">
    <property type="entry name" value="Acyl_Trfase/lysoPLipase"/>
</dbReference>
<evidence type="ECO:0000256" key="5">
    <source>
        <dbReference type="SAM" id="MobiDB-lite"/>
    </source>
</evidence>
<keyword evidence="6" id="KW-0472">Membrane</keyword>
<feature type="active site" description="Nucleophile" evidence="4">
    <location>
        <position position="658"/>
    </location>
</feature>
<feature type="transmembrane region" description="Helical" evidence="6">
    <location>
        <begin position="154"/>
        <end position="185"/>
    </location>
</feature>
<sequence>MKLRRNSMSSLSSSSSSWSSLGSVSIATVFLLYTGVNFLDELPWDNIFQRMPPPIFASAFTIPTSADVYFSSDPTRARTPTSSRGPEDKRDHDHEQSSEAPPWTRWLFRAVVSADRFARRRFSGLSSGYRGFFAGVSSRADALRRTHWPPSPTTAAAVVLAVIFGYSTIWSVILTCLFASSWLFWIASSAIFGIVQLVYVIYQFIMVFTDVFLLSVLKTYSVLRSRLLQAGRKSQKRIWRMKLRSIKSYQEFVQLLEKEEKIYHTQQPARIYPKTKQQNSRSPSPIHHNVSTKQENGNIVSDVASTATVPIQRSSSAGFLQRKLEANKENYNSGTAIPVKTKRKKRCKSPAHPKSSPPTPKTTYSAPPLEVNLNDTSPTRRRSTLSHKDVAPTPISRNARSSVDLVGDADRLARPVAGLSGMTGGVLRTTTGRLATARRDGDITALLFLLSGIVKRNHLGIDDLLQDDARALYETGRSSLHVDARKAIEEFMAETTACIDMLSEYDDEGAGERRFSQQQQHSSEGAMNTLVGGLTTPVRSDRGGHTTPIQKGMLKASNMNPYLKSLFTSPPDLISNEDDMTNTYTESLDSDEDMSERNEELQTMLERINVVHKMKQNLGRTGLMLSGGGAITMYHLGKVRGLIEAGIYQQIPVISGTSGGSITAAMCALKRPDEMLEDVCIPGIATDFTKDGYQRRHNIRWFPTPTTMVANWMRTGLLCDSKEFKRTCTYYFGTTTFEEAYQHTGKTVCITVSASRARADAGGTQRLLLNHVSTPHVTIASAVAASCALPGVMAPATLEAKGQDGILFNFEVDGVEWIDGSVQADIPFQRIGTLFNVTNFVVCQANFHVQPILNKSHHPGKRSLYWKMFQTLVWDIRNRVLNLSRLGLFPRFFGQDVSKVFKQKYHGDVTIIARMSTMQIFGVKVLSNPTIEDMKIYLAHGQQATWPNVPVINHMLLLEQALEKCASKIEERINNLSHQGWVGSRHSDGNMSDTSMSLSLKIRKGAYGGLQSSHRNVELIKARNAFLESENVVLRRQIEKLERVLGIDALKISESPDNDDTSVENDDEDGDVAKSRKFLNSSKLTLKQIKKNNL</sequence>
<feature type="domain" description="PNPLA" evidence="7">
    <location>
        <begin position="623"/>
        <end position="832"/>
    </location>
</feature>
<evidence type="ECO:0000256" key="6">
    <source>
        <dbReference type="SAM" id="Phobius"/>
    </source>
</evidence>
<feature type="compositionally biased region" description="Basic and acidic residues" evidence="5">
    <location>
        <begin position="85"/>
        <end position="97"/>
    </location>
</feature>
<dbReference type="GO" id="GO:0016298">
    <property type="term" value="F:lipase activity"/>
    <property type="evidence" value="ECO:0007669"/>
    <property type="project" value="UniProtKB-ARBA"/>
</dbReference>
<feature type="region of interest" description="Disordered" evidence="5">
    <location>
        <begin position="1055"/>
        <end position="1074"/>
    </location>
</feature>